<dbReference type="EMBL" id="JAXQNO010000015">
    <property type="protein sequence ID" value="KAK4783106.1"/>
    <property type="molecule type" value="Genomic_DNA"/>
</dbReference>
<keyword evidence="3 8" id="KW-0812">Transmembrane</keyword>
<evidence type="ECO:0000256" key="6">
    <source>
        <dbReference type="SAM" id="Coils"/>
    </source>
</evidence>
<organism evidence="9 10">
    <name type="scientific">Trapa natans</name>
    <name type="common">Water chestnut</name>
    <dbReference type="NCBI Taxonomy" id="22666"/>
    <lineage>
        <taxon>Eukaryota</taxon>
        <taxon>Viridiplantae</taxon>
        <taxon>Streptophyta</taxon>
        <taxon>Embryophyta</taxon>
        <taxon>Tracheophyta</taxon>
        <taxon>Spermatophyta</taxon>
        <taxon>Magnoliopsida</taxon>
        <taxon>eudicotyledons</taxon>
        <taxon>Gunneridae</taxon>
        <taxon>Pentapetalae</taxon>
        <taxon>rosids</taxon>
        <taxon>malvids</taxon>
        <taxon>Myrtales</taxon>
        <taxon>Lythraceae</taxon>
        <taxon>Trapa</taxon>
    </lineage>
</organism>
<keyword evidence="4 8" id="KW-1133">Transmembrane helix</keyword>
<feature type="transmembrane region" description="Helical" evidence="8">
    <location>
        <begin position="68"/>
        <end position="92"/>
    </location>
</feature>
<proteinExistence type="inferred from homology"/>
<feature type="compositionally biased region" description="Basic and acidic residues" evidence="7">
    <location>
        <begin position="508"/>
        <end position="520"/>
    </location>
</feature>
<feature type="transmembrane region" description="Helical" evidence="8">
    <location>
        <begin position="417"/>
        <end position="436"/>
    </location>
</feature>
<dbReference type="PANTHER" id="PTHR31592:SF1">
    <property type="entry name" value="TRANSMEMBRANE PROTEIN 192"/>
    <property type="match status" value="1"/>
</dbReference>
<evidence type="ECO:0000256" key="2">
    <source>
        <dbReference type="ARBA" id="ARBA00006314"/>
    </source>
</evidence>
<feature type="transmembrane region" description="Helical" evidence="8">
    <location>
        <begin position="384"/>
        <end position="405"/>
    </location>
</feature>
<evidence type="ECO:0000313" key="10">
    <source>
        <dbReference type="Proteomes" id="UP001346149"/>
    </source>
</evidence>
<dbReference type="PANTHER" id="PTHR31592">
    <property type="entry name" value="TRANSMEMBRANE PROTEIN 192"/>
    <property type="match status" value="1"/>
</dbReference>
<comment type="subcellular location">
    <subcellularLocation>
        <location evidence="1">Membrane</location>
        <topology evidence="1">Multi-pass membrane protein</topology>
    </subcellularLocation>
</comment>
<reference evidence="9 10" key="1">
    <citation type="journal article" date="2023" name="Hortic Res">
        <title>Pangenome of water caltrop reveals structural variations and asymmetric subgenome divergence after allopolyploidization.</title>
        <authorList>
            <person name="Zhang X."/>
            <person name="Chen Y."/>
            <person name="Wang L."/>
            <person name="Yuan Y."/>
            <person name="Fang M."/>
            <person name="Shi L."/>
            <person name="Lu R."/>
            <person name="Comes H.P."/>
            <person name="Ma Y."/>
            <person name="Chen Y."/>
            <person name="Huang G."/>
            <person name="Zhou Y."/>
            <person name="Zheng Z."/>
            <person name="Qiu Y."/>
        </authorList>
    </citation>
    <scope>NUCLEOTIDE SEQUENCE [LARGE SCALE GENOMIC DNA]</scope>
    <source>
        <strain evidence="9">F231</strain>
    </source>
</reference>
<protein>
    <submittedName>
        <fullName evidence="9">Uncharacterized protein</fullName>
    </submittedName>
</protein>
<evidence type="ECO:0000256" key="7">
    <source>
        <dbReference type="SAM" id="MobiDB-lite"/>
    </source>
</evidence>
<feature type="transmembrane region" description="Helical" evidence="8">
    <location>
        <begin position="456"/>
        <end position="482"/>
    </location>
</feature>
<feature type="transmembrane region" description="Helical" evidence="8">
    <location>
        <begin position="113"/>
        <end position="134"/>
    </location>
</feature>
<sequence>MSTDRHSSAHAISTEENALFLDILHEAPLFAHRKPTRIYGSIFYCLLLAGYAILAAGAPWIFQTNSSLIPSLLCSCNAALLIITGIFQQYLVYQVHKIRLQGYYSFSQKLKHIVRWPFAAIAYGTAAMLLVIVWRPNITVFTIPVILRIIMIVEVICAASFMSIYIGYVHQYNSLNSQPDVLKSLYSPLQQSSPLEGVRYDGGRLSDQQMALLQYQRENLHFLSEEILRLQESLSKYERTDDGSTPQVDLAHLLAARDQELRTLSAEMNQLQSELRLARSLIAERDSEIQRVRTTNNQYVEENERLRAILGEWSARTAKDNENNTAGLSVFQSIYLSLNMAASKKLRSSCSFPNLLLSCLSLVLFILSAASIVPTVLLRMPPTSLGFAFLMVSGTSLVSSFVGVWSRYTRFCFCSHMSLLLAALAGQLLAVLALFTKEEASLSMFRSTRDPREAKLLARLECGALMAMMLVQVVVLVLTWIVHHCWVRELEELEAEREATERRRRAKAREAKGGGGGGDEKVVVKWVKTDFEG</sequence>
<dbReference type="Pfam" id="PF14802">
    <property type="entry name" value="TMEM192"/>
    <property type="match status" value="1"/>
</dbReference>
<dbReference type="AlphaFoldDB" id="A0AAN7R0F8"/>
<evidence type="ECO:0000313" key="9">
    <source>
        <dbReference type="EMBL" id="KAK4783106.1"/>
    </source>
</evidence>
<gene>
    <name evidence="9" type="ORF">SAY86_007480</name>
</gene>
<evidence type="ECO:0000256" key="4">
    <source>
        <dbReference type="ARBA" id="ARBA00022989"/>
    </source>
</evidence>
<dbReference type="Proteomes" id="UP001346149">
    <property type="component" value="Unassembled WGS sequence"/>
</dbReference>
<feature type="transmembrane region" description="Helical" evidence="8">
    <location>
        <begin position="355"/>
        <end position="378"/>
    </location>
</feature>
<feature type="transmembrane region" description="Helical" evidence="8">
    <location>
        <begin position="146"/>
        <end position="168"/>
    </location>
</feature>
<dbReference type="GO" id="GO:0005765">
    <property type="term" value="C:lysosomal membrane"/>
    <property type="evidence" value="ECO:0007669"/>
    <property type="project" value="TreeGrafter"/>
</dbReference>
<evidence type="ECO:0000256" key="5">
    <source>
        <dbReference type="ARBA" id="ARBA00023136"/>
    </source>
</evidence>
<dbReference type="InterPro" id="IPR029399">
    <property type="entry name" value="TMEM192"/>
</dbReference>
<name>A0AAN7R0F8_TRANT</name>
<feature type="coiled-coil region" evidence="6">
    <location>
        <begin position="220"/>
        <end position="309"/>
    </location>
</feature>
<comment type="similarity">
    <text evidence="2">Belongs to the TMEM192 family.</text>
</comment>
<comment type="caution">
    <text evidence="9">The sequence shown here is derived from an EMBL/GenBank/DDBJ whole genome shotgun (WGS) entry which is preliminary data.</text>
</comment>
<keyword evidence="5 8" id="KW-0472">Membrane</keyword>
<feature type="transmembrane region" description="Helical" evidence="8">
    <location>
        <begin position="42"/>
        <end position="62"/>
    </location>
</feature>
<feature type="region of interest" description="Disordered" evidence="7">
    <location>
        <begin position="501"/>
        <end position="520"/>
    </location>
</feature>
<keyword evidence="10" id="KW-1185">Reference proteome</keyword>
<dbReference type="GO" id="GO:0005770">
    <property type="term" value="C:late endosome"/>
    <property type="evidence" value="ECO:0007669"/>
    <property type="project" value="TreeGrafter"/>
</dbReference>
<accession>A0AAN7R0F8</accession>
<evidence type="ECO:0000256" key="8">
    <source>
        <dbReference type="SAM" id="Phobius"/>
    </source>
</evidence>
<evidence type="ECO:0000256" key="3">
    <source>
        <dbReference type="ARBA" id="ARBA00022692"/>
    </source>
</evidence>
<evidence type="ECO:0000256" key="1">
    <source>
        <dbReference type="ARBA" id="ARBA00004141"/>
    </source>
</evidence>
<keyword evidence="6" id="KW-0175">Coiled coil</keyword>